<dbReference type="VEuPathDB" id="TriTrypDB:LtaPh_1203100"/>
<organism evidence="3 4">
    <name type="scientific">Leishmania tarentolae</name>
    <name type="common">Sauroleishmania tarentolae</name>
    <dbReference type="NCBI Taxonomy" id="5689"/>
    <lineage>
        <taxon>Eukaryota</taxon>
        <taxon>Discoba</taxon>
        <taxon>Euglenozoa</taxon>
        <taxon>Kinetoplastea</taxon>
        <taxon>Metakinetoplastina</taxon>
        <taxon>Trypanosomatida</taxon>
        <taxon>Trypanosomatidae</taxon>
        <taxon>Leishmaniinae</taxon>
        <taxon>Leishmania</taxon>
        <taxon>lizard Leishmania</taxon>
    </lineage>
</organism>
<reference evidence="3" key="1">
    <citation type="submission" date="2019-11" db="EMBL/GenBank/DDBJ databases">
        <title>Leishmania tarentolae CDS.</title>
        <authorList>
            <person name="Goto Y."/>
            <person name="Yamagishi J."/>
        </authorList>
    </citation>
    <scope>NUCLEOTIDE SEQUENCE [LARGE SCALE GENOMIC DNA]</scope>
    <source>
        <strain evidence="3">Parrot Tar II</strain>
    </source>
</reference>
<keyword evidence="4" id="KW-1185">Reference proteome</keyword>
<dbReference type="Pfam" id="PF03399">
    <property type="entry name" value="SAC3_GANP"/>
    <property type="match status" value="1"/>
</dbReference>
<dbReference type="GO" id="GO:0006406">
    <property type="term" value="P:mRNA export from nucleus"/>
    <property type="evidence" value="ECO:0007669"/>
    <property type="project" value="TreeGrafter"/>
</dbReference>
<feature type="region of interest" description="Disordered" evidence="1">
    <location>
        <begin position="961"/>
        <end position="985"/>
    </location>
</feature>
<feature type="compositionally biased region" description="Acidic residues" evidence="1">
    <location>
        <begin position="798"/>
        <end position="810"/>
    </location>
</feature>
<dbReference type="Proteomes" id="UP000419144">
    <property type="component" value="Unassembled WGS sequence"/>
</dbReference>
<feature type="compositionally biased region" description="Polar residues" evidence="1">
    <location>
        <begin position="1096"/>
        <end position="1112"/>
    </location>
</feature>
<dbReference type="InterPro" id="IPR005062">
    <property type="entry name" value="SAC3/GANP/THP3_conserved"/>
</dbReference>
<feature type="region of interest" description="Disordered" evidence="1">
    <location>
        <begin position="1030"/>
        <end position="1365"/>
    </location>
</feature>
<dbReference type="GO" id="GO:0005737">
    <property type="term" value="C:cytoplasm"/>
    <property type="evidence" value="ECO:0007669"/>
    <property type="project" value="TreeGrafter"/>
</dbReference>
<protein>
    <recommendedName>
        <fullName evidence="2">SAC3/GANP/THP3 conserved domain-containing protein</fullName>
    </recommendedName>
</protein>
<proteinExistence type="predicted"/>
<feature type="region of interest" description="Disordered" evidence="1">
    <location>
        <begin position="754"/>
        <end position="861"/>
    </location>
</feature>
<dbReference type="PANTHER" id="PTHR12436">
    <property type="entry name" value="80 KDA MCM3-ASSOCIATED PROTEIN"/>
    <property type="match status" value="1"/>
</dbReference>
<dbReference type="PANTHER" id="PTHR12436:SF3">
    <property type="entry name" value="GERMINAL-CENTER ASSOCIATED NUCLEAR PROTEIN"/>
    <property type="match status" value="1"/>
</dbReference>
<gene>
    <name evidence="3" type="ORF">LtaPh_1203100</name>
</gene>
<feature type="compositionally biased region" description="Low complexity" evidence="1">
    <location>
        <begin position="1192"/>
        <end position="1201"/>
    </location>
</feature>
<feature type="compositionally biased region" description="Basic and acidic residues" evidence="1">
    <location>
        <begin position="1797"/>
        <end position="1818"/>
    </location>
</feature>
<feature type="compositionally biased region" description="Polar residues" evidence="1">
    <location>
        <begin position="1140"/>
        <end position="1151"/>
    </location>
</feature>
<evidence type="ECO:0000256" key="1">
    <source>
        <dbReference type="SAM" id="MobiDB-lite"/>
    </source>
</evidence>
<feature type="region of interest" description="Disordered" evidence="1">
    <location>
        <begin position="1795"/>
        <end position="1831"/>
    </location>
</feature>
<feature type="domain" description="SAC3/GANP/THP3 conserved" evidence="2">
    <location>
        <begin position="317"/>
        <end position="638"/>
    </location>
</feature>
<feature type="compositionally biased region" description="Polar residues" evidence="1">
    <location>
        <begin position="210"/>
        <end position="222"/>
    </location>
</feature>
<feature type="region of interest" description="Disordered" evidence="1">
    <location>
        <begin position="210"/>
        <end position="234"/>
    </location>
</feature>
<evidence type="ECO:0000313" key="3">
    <source>
        <dbReference type="EMBL" id="GET86768.1"/>
    </source>
</evidence>
<feature type="compositionally biased region" description="Basic and acidic residues" evidence="1">
    <location>
        <begin position="1031"/>
        <end position="1050"/>
    </location>
</feature>
<dbReference type="EMBL" id="BLBS01000014">
    <property type="protein sequence ID" value="GET86768.1"/>
    <property type="molecule type" value="Genomic_DNA"/>
</dbReference>
<comment type="caution">
    <text evidence="3">The sequence shown here is derived from an EMBL/GenBank/DDBJ whole genome shotgun (WGS) entry which is preliminary data.</text>
</comment>
<evidence type="ECO:0000313" key="4">
    <source>
        <dbReference type="Proteomes" id="UP000419144"/>
    </source>
</evidence>
<feature type="region of interest" description="Disordered" evidence="1">
    <location>
        <begin position="1928"/>
        <end position="1956"/>
    </location>
</feature>
<dbReference type="OrthoDB" id="264795at2759"/>
<feature type="region of interest" description="Disordered" evidence="1">
    <location>
        <begin position="1390"/>
        <end position="1409"/>
    </location>
</feature>
<feature type="compositionally biased region" description="Acidic residues" evidence="1">
    <location>
        <begin position="970"/>
        <end position="985"/>
    </location>
</feature>
<sequence>MHVSSDIIVAPRPRQEDWQHIHSPAKRCCCRHARFLGAPALPAVSPTSLASRCMCRTCACAAAGVILHHERKQRYSADEALPVACVYVCACPPGMWATVRRLKVSTQTCTDSPVAPPTCSALCEGFVREGGGLKQGSTRGGATRATPPPFDVFVCTCTRSGSPAVILSSSLHLSLSFFSLLCARCQVNSQYDSGVGHRLLYAQTLQMQGSSYGHHQPQSLQQQDHHPSTAATGDVPYSDANIATVLSLSPFSDFCKLRDKWAAKPLIRGRYVGMCGGDPAQRERREDFEYITLTSSPSSSSRALGGGARRSAVWGQVEAYSRSAAGKTIDPAQQRTPLALEKTMHFLVEHYLRVPHTPLVYTEPFRVWGYLWDRFRGIRTTWGPQLPPSNVSLQGYVDSETGHTLSVEQLHRESYRRVRWLEFTVAALAVGGAYLCCSPEGCQRFMQDKKQFLESMSQCFTDLTVFYRAEQRHRNAECFSVLLLLYGLQQEMKVEDRSSFCRFLTVTVNGEPRLCPEDASVSVNLAQVYRELEKQPYMLETQPVRVALELIHFWAARQWFQFFEFCKSAPMTPLQRAVVFQSFTYCRYRAVLDLVLPNYYVYPKLRVRHAIPVNELASQLMMSSSHCLDFLKRMGLEAQLQCKTSNELQQHAASSLYPITSPPSGPTAATVAGASGSDAKAGWYLNLCHPNSDPLITADELERRCVNKRVLFFPTYPAFFGFRVSHSAYERFPDAKGFPAAGVENDCDALAVAESSSPVGRGAVSSPSGLRGRVAPRSKLGTVLRRRSGSTSHGDSGDSGDEYDYVDEYCSDSNNEEAREKDDGTGGDDDVAYGSEGDGFDSPSQRPPTVSPSSGLTPSVDKDQALLGQLGCPVNLMEVLEAYCPPYNSEVAALRLSDATEELFASLPMHRAEMLLRCRHMHLRSRHWQTASARDDDAAAAELSEKEVRYWAEKRERESVSTASSLFDRSDDDDVFDNEGEENDMDAATTHLTSAPDMSSEADAAPQAVIEARELLTSIRDNPLYAAAAADHAKAEKDRRSMQEEADSRRGATAAETARSDQAHQPQHALAPTTESGDSAVMPPPDNENDDAGQGCKSQNAPGMAGSPTTLPTRRLVGMSGNDVGAQTATEASVKGSRDVSATPQAQQQGVDQDDSAKTGEPHQQLLPQKQAFPPSSLSMSTLQPHADTSKALVSAAASVLTPGKRQPAPVAGNDNKASAPTAGPREDSSGSSSGDGAPMFGYSHLKPLQQAPSGDGGDDEKSTRTSTQSGLFKGSDESTSASADDYSEVASNSSTAKGDTWVRPFPPLWGEQRPLPVQPSTATSDSFTPRLPRETLPESSAGGAASHCTEGEPARGVASTNESSEDAVVEVCGHVGDESLWKHHKTEAEWQRGGPVQQPQPQPQRPPVSISAASVDVFARACVPLIKAYLHLWVRLTHEDSTTLRRAAQYVLDMREAGVEAVSAQGANDGDDASCTAPARRRRLMQRCYSNARRGEGGATATPSTWWQQRRLQSTARAMSLVARQLLTTALLRGNMSEYGQLMWDLSLSGWASSTAVDNELAFGGGLRVTGPNHRDTSKARARQRRCAAYDNSDDAQAARLSRGCSAAVLSASDVDAILSAAQTSSGRTLVSSADGTAAAWPSGATTSMTRSAGPFTLTHEKAGLSYAKQKCGAALDDALSTVFSCAAGSGALPARESLADLLSSTVDMSLDSAGACDRPRRTCTAAVLQLTSIYIWVSTESYCDVQCPATSAAIAGTSAADAAALACLFRSERERWLVSAMLPVTAYTAMEATDDVGRRSEDHEPPSWRQSRESRRGGKRRRSSTQHLHVGDNRHTTLWLSEVGTDSCSAPSPSLFPLVARLFQRDYFSDVRMVRSPAQSAGNHVGTATYGSFTLPLMTRIALYGCDTHTLPRLRVRRDGGVRLAQQHSSPSTDDCHETAAQVKASPDSTRAPAMSHTHYTALLTIDTAEPEYMAKVRRALAAVAASHVGYTTTASACGAATAMKWNGHWERVLEQNCVEGILLCLLSSPAQPVDTASIVAEVERMFSDLWHHRHGASERREANAITEASVPTIVGIEIVYGDAAGAEAALKKGMRTLLSTYAEQAITALVGNV</sequence>
<feature type="compositionally biased region" description="Polar residues" evidence="1">
    <location>
        <begin position="1319"/>
        <end position="1328"/>
    </location>
</feature>
<dbReference type="Gene3D" id="1.25.40.990">
    <property type="match status" value="1"/>
</dbReference>
<dbReference type="GO" id="GO:0070390">
    <property type="term" value="C:transcription export complex 2"/>
    <property type="evidence" value="ECO:0007669"/>
    <property type="project" value="TreeGrafter"/>
</dbReference>
<dbReference type="InterPro" id="IPR045107">
    <property type="entry name" value="SAC3/GANP/THP3"/>
</dbReference>
<name>A0A640KBU5_LEITA</name>
<accession>A0A640KBU5</accession>
<evidence type="ECO:0000259" key="2">
    <source>
        <dbReference type="Pfam" id="PF03399"/>
    </source>
</evidence>
<feature type="compositionally biased region" description="Polar residues" evidence="1">
    <location>
        <begin position="1174"/>
        <end position="1184"/>
    </location>
</feature>